<dbReference type="EMBL" id="UINC01201894">
    <property type="protein sequence ID" value="SVE21439.1"/>
    <property type="molecule type" value="Genomic_DNA"/>
</dbReference>
<proteinExistence type="predicted"/>
<name>A0A383BNJ8_9ZZZZ</name>
<reference evidence="1" key="1">
    <citation type="submission" date="2018-05" db="EMBL/GenBank/DDBJ databases">
        <authorList>
            <person name="Lanie J.A."/>
            <person name="Ng W.-L."/>
            <person name="Kazmierczak K.M."/>
            <person name="Andrzejewski T.M."/>
            <person name="Davidsen T.M."/>
            <person name="Wayne K.J."/>
            <person name="Tettelin H."/>
            <person name="Glass J.I."/>
            <person name="Rusch D."/>
            <person name="Podicherti R."/>
            <person name="Tsui H.-C.T."/>
            <person name="Winkler M.E."/>
        </authorList>
    </citation>
    <scope>NUCLEOTIDE SEQUENCE</scope>
</reference>
<sequence length="27" mass="3136">MKDKKAHTLLFDGNCPFCLGIIDRWRG</sequence>
<gene>
    <name evidence="1" type="ORF">METZ01_LOCUS474293</name>
</gene>
<protein>
    <submittedName>
        <fullName evidence="1">Uncharacterized protein</fullName>
    </submittedName>
</protein>
<feature type="non-terminal residue" evidence="1">
    <location>
        <position position="27"/>
    </location>
</feature>
<organism evidence="1">
    <name type="scientific">marine metagenome</name>
    <dbReference type="NCBI Taxonomy" id="408172"/>
    <lineage>
        <taxon>unclassified sequences</taxon>
        <taxon>metagenomes</taxon>
        <taxon>ecological metagenomes</taxon>
    </lineage>
</organism>
<evidence type="ECO:0000313" key="1">
    <source>
        <dbReference type="EMBL" id="SVE21439.1"/>
    </source>
</evidence>
<accession>A0A383BNJ8</accession>
<dbReference type="AlphaFoldDB" id="A0A383BNJ8"/>